<reference evidence="12 13" key="1">
    <citation type="submission" date="2018-05" db="EMBL/GenBank/DDBJ databases">
        <title>Genomic Encyclopedia of Type Strains, Phase IV (KMG-IV): sequencing the most valuable type-strain genomes for metagenomic binning, comparative biology and taxonomic classification.</title>
        <authorList>
            <person name="Goeker M."/>
        </authorList>
    </citation>
    <scope>NUCLEOTIDE SEQUENCE [LARGE SCALE GENOMIC DNA]</scope>
    <source>
        <strain evidence="12 13">DSM 25350</strain>
    </source>
</reference>
<dbReference type="FunFam" id="3.40.50.970:FF:000011">
    <property type="entry name" value="Pyruvate dehydrogenase E1 component"/>
    <property type="match status" value="1"/>
</dbReference>
<dbReference type="InterPro" id="IPR051157">
    <property type="entry name" value="PDH/Transketolase"/>
</dbReference>
<keyword evidence="13" id="KW-1185">Reference proteome</keyword>
<keyword evidence="10" id="KW-0479">Metal-binding</keyword>
<sequence>MNNKRGIQLMAVDAKNDVDPIETQEWLESLEAVLEEEGVDRAHYLLERLIDKARRSGAHVPYDATTAYLNTIPPSQEAHIPGDQEMERRLRSLIRWNAIAIVLQATKKDLDLGGHLSSFASSATLYDVGFNHFFRGDSGDADGDLVYFQGHASPGVYARAFLEGRLDEDQLGAFRQETDGKGLSSYPHPWLMPEFWQFPTVSMGLGPIAAIYQARFLKYLEDRGLAKTKGRKVWAFLGDGEMDEPESLGAISLAGREKLDNLIFVINCNLQRLDGPVRGNGKIIQELEGDFRGSGWNVLKVIWGRYWDPLLARDTDGLLLKTMEETVDGEYQNYKAKGGKFTRDNFFGKHPKLLEMVANMSDQDVWRLNRGGHDPSKVYAAYHRAVNHKGQPTVILAKTVKGYGMGESGEGKNVSHQVKKMNLEALKLFRDRFNIPIKDEDLEQVPFYHPGEDSEEIKYLKERRKSLGGYLPVRRPKSEALEVPPMKAFESITKGSNGREISTTMAFVRMLNTLLKDKKLSDRIVPIVPDEARTFGMEGMFRQYGIYSSLGQLYEPVDSDQVMFYREDKKGQILEEGINEAGAFSSWLAAATSYSTNDFPMIPFYIYYSMFGFQRIGDLAWMAGDMQARGFLIGATAGRTTLNGEGLQHQDGHSHVLSSTIPNCVSYDPTYAYELALIIRDGMRRMYENQENVFYYLTTMNENYEQPAMPEGAEEGIIKGMYLLKEGSKPKKKQPRVQLLGSGTILREVEAAAELLKKDWKVDADIWSVTSFNELRRDGLSVDRENLLNPESKQKKSFVEQSLEKQQGPVIAATDYMKVYADQIRNWVPGCYKVLGTDGFGRSDSREKLRDFFEVDRHYITIAALMALAEQDEVKRKTVADALKKYDIDVNKPNPLTA</sequence>
<comment type="caution">
    <text evidence="12">The sequence shown here is derived from an EMBL/GenBank/DDBJ whole genome shotgun (WGS) entry which is preliminary data.</text>
</comment>
<dbReference type="InterPro" id="IPR029061">
    <property type="entry name" value="THDP-binding"/>
</dbReference>
<comment type="function">
    <text evidence="2 9">Component of the pyruvate dehydrogenase (PDH) complex, that catalyzes the overall conversion of pyruvate to acetyl-CoA and CO(2).</text>
</comment>
<evidence type="ECO:0000256" key="7">
    <source>
        <dbReference type="ARBA" id="ARBA00023317"/>
    </source>
</evidence>
<organism evidence="12 13">
    <name type="scientific">Pleionea mediterranea</name>
    <dbReference type="NCBI Taxonomy" id="523701"/>
    <lineage>
        <taxon>Bacteria</taxon>
        <taxon>Pseudomonadati</taxon>
        <taxon>Pseudomonadota</taxon>
        <taxon>Gammaproteobacteria</taxon>
        <taxon>Oceanospirillales</taxon>
        <taxon>Pleioneaceae</taxon>
        <taxon>Pleionea</taxon>
    </lineage>
</organism>
<evidence type="ECO:0000256" key="5">
    <source>
        <dbReference type="ARBA" id="ARBA00023002"/>
    </source>
</evidence>
<name>A0A316G0T0_9GAMM</name>
<comment type="cofactor">
    <cofactor evidence="10">
        <name>Mg(2+)</name>
        <dbReference type="ChEBI" id="CHEBI:18420"/>
    </cofactor>
</comment>
<dbReference type="InterPro" id="IPR004660">
    <property type="entry name" value="PDH_E1"/>
</dbReference>
<evidence type="ECO:0000256" key="8">
    <source>
        <dbReference type="ARBA" id="ARBA00051231"/>
    </source>
</evidence>
<dbReference type="Proteomes" id="UP000245790">
    <property type="component" value="Unassembled WGS sequence"/>
</dbReference>
<comment type="catalytic activity">
    <reaction evidence="8 9">
        <text>N(6)-[(R)-lipoyl]-L-lysyl-[protein] + pyruvate + H(+) = N(6)-[(R)-S(8)-acetyldihydrolipoyl]-L-lysyl-[protein] + CO2</text>
        <dbReference type="Rhea" id="RHEA:19189"/>
        <dbReference type="Rhea" id="RHEA-COMP:10474"/>
        <dbReference type="Rhea" id="RHEA-COMP:10478"/>
        <dbReference type="ChEBI" id="CHEBI:15361"/>
        <dbReference type="ChEBI" id="CHEBI:15378"/>
        <dbReference type="ChEBI" id="CHEBI:16526"/>
        <dbReference type="ChEBI" id="CHEBI:83099"/>
        <dbReference type="ChEBI" id="CHEBI:83111"/>
        <dbReference type="EC" id="1.2.4.1"/>
    </reaction>
</comment>
<dbReference type="InterPro" id="IPR005474">
    <property type="entry name" value="Transketolase_N"/>
</dbReference>
<comment type="cofactor">
    <cofactor evidence="1 9">
        <name>thiamine diphosphate</name>
        <dbReference type="ChEBI" id="CHEBI:58937"/>
    </cofactor>
</comment>
<dbReference type="SUPFAM" id="SSF52518">
    <property type="entry name" value="Thiamin diphosphate-binding fold (THDP-binding)"/>
    <property type="match status" value="2"/>
</dbReference>
<evidence type="ECO:0000256" key="6">
    <source>
        <dbReference type="ARBA" id="ARBA00023052"/>
    </source>
</evidence>
<protein>
    <recommendedName>
        <fullName evidence="4 9">Pyruvate dehydrogenase E1 component</fullName>
        <ecNumber evidence="3 9">1.2.4.1</ecNumber>
    </recommendedName>
</protein>
<dbReference type="SUPFAM" id="SSF52922">
    <property type="entry name" value="TK C-terminal domain-like"/>
    <property type="match status" value="1"/>
</dbReference>
<evidence type="ECO:0000313" key="12">
    <source>
        <dbReference type="EMBL" id="PWK54408.1"/>
    </source>
</evidence>
<dbReference type="Pfam" id="PF00456">
    <property type="entry name" value="Transketolase_N"/>
    <property type="match status" value="1"/>
</dbReference>
<dbReference type="InterPro" id="IPR009014">
    <property type="entry name" value="Transketo_C/PFOR_II"/>
</dbReference>
<dbReference type="Pfam" id="PF17831">
    <property type="entry name" value="PDH_E1_M"/>
    <property type="match status" value="1"/>
</dbReference>
<feature type="domain" description="PH" evidence="11">
    <location>
        <begin position="1"/>
        <end position="35"/>
    </location>
</feature>
<dbReference type="Pfam" id="PF22613">
    <property type="entry name" value="Transketolase_C_1"/>
    <property type="match status" value="1"/>
</dbReference>
<accession>A0A316G0T0</accession>
<dbReference type="FunFam" id="3.40.50.970:FF:000009">
    <property type="entry name" value="Pyruvate dehydrogenase E1 component"/>
    <property type="match status" value="1"/>
</dbReference>
<evidence type="ECO:0000256" key="1">
    <source>
        <dbReference type="ARBA" id="ARBA00001964"/>
    </source>
</evidence>
<keyword evidence="7 9" id="KW-0670">Pyruvate</keyword>
<evidence type="ECO:0000256" key="10">
    <source>
        <dbReference type="PIRSR" id="PIRSR000156-1"/>
    </source>
</evidence>
<dbReference type="InterPro" id="IPR001849">
    <property type="entry name" value="PH_domain"/>
</dbReference>
<dbReference type="EC" id="1.2.4.1" evidence="3 9"/>
<proteinExistence type="predicted"/>
<dbReference type="PANTHER" id="PTHR43825">
    <property type="entry name" value="PYRUVATE DEHYDROGENASE E1 COMPONENT"/>
    <property type="match status" value="1"/>
</dbReference>
<dbReference type="Gene3D" id="3.40.50.970">
    <property type="match status" value="2"/>
</dbReference>
<dbReference type="PIRSF" id="PIRSF000156">
    <property type="entry name" value="Pyruvate_dh_E1"/>
    <property type="match status" value="1"/>
</dbReference>
<dbReference type="InterPro" id="IPR041621">
    <property type="entry name" value="PDH_E1_M"/>
</dbReference>
<dbReference type="EMBL" id="QGGU01000001">
    <property type="protein sequence ID" value="PWK54408.1"/>
    <property type="molecule type" value="Genomic_DNA"/>
</dbReference>
<evidence type="ECO:0000313" key="13">
    <source>
        <dbReference type="Proteomes" id="UP000245790"/>
    </source>
</evidence>
<feature type="binding site" evidence="10">
    <location>
        <position position="271"/>
    </location>
    <ligand>
        <name>Mg(2+)</name>
        <dbReference type="ChEBI" id="CHEBI:18420"/>
    </ligand>
</feature>
<dbReference type="InterPro" id="IPR055152">
    <property type="entry name" value="Transketolase-like_C_2"/>
</dbReference>
<feature type="binding site" evidence="10">
    <location>
        <position position="239"/>
    </location>
    <ligand>
        <name>Mg(2+)</name>
        <dbReference type="ChEBI" id="CHEBI:18420"/>
    </ligand>
</feature>
<dbReference type="NCBIfam" id="TIGR00759">
    <property type="entry name" value="aceE"/>
    <property type="match status" value="1"/>
</dbReference>
<keyword evidence="6 9" id="KW-0786">Thiamine pyrophosphate</keyword>
<dbReference type="PROSITE" id="PS50003">
    <property type="entry name" value="PH_DOMAIN"/>
    <property type="match status" value="1"/>
</dbReference>
<dbReference type="InterPro" id="IPR035807">
    <property type="entry name" value="PDC_E1_N"/>
</dbReference>
<evidence type="ECO:0000256" key="4">
    <source>
        <dbReference type="ARBA" id="ARBA00017172"/>
    </source>
</evidence>
<evidence type="ECO:0000256" key="2">
    <source>
        <dbReference type="ARBA" id="ARBA00003157"/>
    </source>
</evidence>
<evidence type="ECO:0000259" key="11">
    <source>
        <dbReference type="PROSITE" id="PS50003"/>
    </source>
</evidence>
<keyword evidence="5 9" id="KW-0560">Oxidoreductase</keyword>
<evidence type="ECO:0000256" key="3">
    <source>
        <dbReference type="ARBA" id="ARBA00012281"/>
    </source>
</evidence>
<dbReference type="GO" id="GO:0004739">
    <property type="term" value="F:pyruvate dehydrogenase (acetyl-transferring) activity"/>
    <property type="evidence" value="ECO:0007669"/>
    <property type="project" value="UniProtKB-EC"/>
</dbReference>
<keyword evidence="10" id="KW-0460">Magnesium</keyword>
<dbReference type="Gene3D" id="3.40.50.920">
    <property type="match status" value="1"/>
</dbReference>
<dbReference type="GO" id="GO:0000287">
    <property type="term" value="F:magnesium ion binding"/>
    <property type="evidence" value="ECO:0007669"/>
    <property type="project" value="UniProtKB-ARBA"/>
</dbReference>
<gene>
    <name evidence="12" type="ORF">C8D97_101256</name>
</gene>
<dbReference type="PANTHER" id="PTHR43825:SF3">
    <property type="entry name" value="PYRUVATE DEHYDROGENASE E1 COMPONENT"/>
    <property type="match status" value="1"/>
</dbReference>
<evidence type="ECO:0000256" key="9">
    <source>
        <dbReference type="PIRNR" id="PIRNR000156"/>
    </source>
</evidence>
<dbReference type="AlphaFoldDB" id="A0A316G0T0"/>
<feature type="binding site" evidence="10">
    <location>
        <position position="269"/>
    </location>
    <ligand>
        <name>Mg(2+)</name>
        <dbReference type="ChEBI" id="CHEBI:18420"/>
    </ligand>
</feature>
<dbReference type="CDD" id="cd02017">
    <property type="entry name" value="TPP_E1_EcPDC_like"/>
    <property type="match status" value="1"/>
</dbReference>